<keyword evidence="1" id="KW-0812">Transmembrane</keyword>
<sequence>MLLSFFQFKSVFFAMANVVFSIIWLLILIFLSFFIAYICATLYIIVYCLSACIPPLTGLADVLLSGVQFPQYCAKKMLSGEPIP</sequence>
<comment type="caution">
    <text evidence="2">The sequence shown here is derived from an EMBL/GenBank/DDBJ whole genome shotgun (WGS) entry which is preliminary data.</text>
</comment>
<evidence type="ECO:0000313" key="3">
    <source>
        <dbReference type="Proteomes" id="UP000625711"/>
    </source>
</evidence>
<dbReference type="OrthoDB" id="8912589at2759"/>
<protein>
    <submittedName>
        <fullName evidence="2">Uncharacterized protein</fullName>
    </submittedName>
</protein>
<feature type="transmembrane region" description="Helical" evidence="1">
    <location>
        <begin position="44"/>
        <end position="67"/>
    </location>
</feature>
<keyword evidence="1" id="KW-0472">Membrane</keyword>
<proteinExistence type="predicted"/>
<evidence type="ECO:0000256" key="1">
    <source>
        <dbReference type="SAM" id="Phobius"/>
    </source>
</evidence>
<accession>A0A834MND1</accession>
<keyword evidence="3" id="KW-1185">Reference proteome</keyword>
<evidence type="ECO:0000313" key="2">
    <source>
        <dbReference type="EMBL" id="KAF7285494.1"/>
    </source>
</evidence>
<name>A0A834MND1_RHYFE</name>
<reference evidence="2" key="1">
    <citation type="submission" date="2020-08" db="EMBL/GenBank/DDBJ databases">
        <title>Genome sequencing and assembly of the red palm weevil Rhynchophorus ferrugineus.</title>
        <authorList>
            <person name="Dias G.B."/>
            <person name="Bergman C.M."/>
            <person name="Manee M."/>
        </authorList>
    </citation>
    <scope>NUCLEOTIDE SEQUENCE</scope>
    <source>
        <strain evidence="2">AA-2017</strain>
        <tissue evidence="2">Whole larva</tissue>
    </source>
</reference>
<feature type="transmembrane region" description="Helical" evidence="1">
    <location>
        <begin position="12"/>
        <end position="38"/>
    </location>
</feature>
<keyword evidence="1" id="KW-1133">Transmembrane helix</keyword>
<dbReference type="PANTHER" id="PTHR39948">
    <property type="entry name" value="GEO11419P1"/>
    <property type="match status" value="1"/>
</dbReference>
<dbReference type="Proteomes" id="UP000625711">
    <property type="component" value="Unassembled WGS sequence"/>
</dbReference>
<organism evidence="2 3">
    <name type="scientific">Rhynchophorus ferrugineus</name>
    <name type="common">Red palm weevil</name>
    <name type="synonym">Curculio ferrugineus</name>
    <dbReference type="NCBI Taxonomy" id="354439"/>
    <lineage>
        <taxon>Eukaryota</taxon>
        <taxon>Metazoa</taxon>
        <taxon>Ecdysozoa</taxon>
        <taxon>Arthropoda</taxon>
        <taxon>Hexapoda</taxon>
        <taxon>Insecta</taxon>
        <taxon>Pterygota</taxon>
        <taxon>Neoptera</taxon>
        <taxon>Endopterygota</taxon>
        <taxon>Coleoptera</taxon>
        <taxon>Polyphaga</taxon>
        <taxon>Cucujiformia</taxon>
        <taxon>Curculionidae</taxon>
        <taxon>Dryophthorinae</taxon>
        <taxon>Rhynchophorus</taxon>
    </lineage>
</organism>
<dbReference type="PANTHER" id="PTHR39948:SF1">
    <property type="entry name" value="GEO11419P1"/>
    <property type="match status" value="1"/>
</dbReference>
<gene>
    <name evidence="2" type="ORF">GWI33_010592</name>
</gene>
<dbReference type="AlphaFoldDB" id="A0A834MND1"/>
<dbReference type="EMBL" id="JAACXV010000053">
    <property type="protein sequence ID" value="KAF7285494.1"/>
    <property type="molecule type" value="Genomic_DNA"/>
</dbReference>